<keyword evidence="3" id="KW-1185">Reference proteome</keyword>
<proteinExistence type="predicted"/>
<accession>A0A423VLP1</accession>
<dbReference type="InParanoid" id="A0A423VLP1"/>
<dbReference type="InterPro" id="IPR012337">
    <property type="entry name" value="RNaseH-like_sf"/>
</dbReference>
<dbReference type="Proteomes" id="UP000285146">
    <property type="component" value="Unassembled WGS sequence"/>
</dbReference>
<dbReference type="EMBL" id="LKEB01000088">
    <property type="protein sequence ID" value="ROV91910.1"/>
    <property type="molecule type" value="Genomic_DNA"/>
</dbReference>
<dbReference type="InterPro" id="IPR036397">
    <property type="entry name" value="RNaseH_sf"/>
</dbReference>
<evidence type="ECO:0000313" key="3">
    <source>
        <dbReference type="Proteomes" id="UP000285146"/>
    </source>
</evidence>
<evidence type="ECO:0000256" key="1">
    <source>
        <dbReference type="SAM" id="MobiDB-lite"/>
    </source>
</evidence>
<comment type="caution">
    <text evidence="2">The sequence shown here is derived from an EMBL/GenBank/DDBJ whole genome shotgun (WGS) entry which is preliminary data.</text>
</comment>
<evidence type="ECO:0000313" key="2">
    <source>
        <dbReference type="EMBL" id="ROV91910.1"/>
    </source>
</evidence>
<gene>
    <name evidence="2" type="ORF">VPNG_09771</name>
</gene>
<organism evidence="2 3">
    <name type="scientific">Cytospora leucostoma</name>
    <dbReference type="NCBI Taxonomy" id="1230097"/>
    <lineage>
        <taxon>Eukaryota</taxon>
        <taxon>Fungi</taxon>
        <taxon>Dikarya</taxon>
        <taxon>Ascomycota</taxon>
        <taxon>Pezizomycotina</taxon>
        <taxon>Sordariomycetes</taxon>
        <taxon>Sordariomycetidae</taxon>
        <taxon>Diaporthales</taxon>
        <taxon>Cytosporaceae</taxon>
        <taxon>Cytospora</taxon>
    </lineage>
</organism>
<dbReference type="AlphaFoldDB" id="A0A423VLP1"/>
<sequence>MTHGYIQGAKQSRLGKFGRGIRRWRVKRTKPRSEAQRMPHAPSPKDFTLSEETIAVDDVPSQSYKNETPEEISLQDVVLEETSIEKDIEMSVSIIQEELRPTPTSSESVTPQEIAVQETSTRAVASGDLAPYDAVPNMTCRQDAQEGTSSVEKECIREPTNTISRSLPTGYSSLNWAEVIPPVEVVEDKVVVFKQNMGHARTFAKSLLNDKLEDKQWNVQSAHVAGLAGIDRLETLAILLALQWARQVRETELKLIQDGSDERPVFRVCSDSMAALLWLKKAISLGIAVRKAAQKMTGDTDDLAGLLTLSTVLDKCEPVRFSDYSCPESNFTSAIGRRTLEEYYKLCKLGSVEFHWVPAHRGLTGNEIADKEAGIACQWYANAAPQVGQGVGIFLPLKIREFRGGWKREPQPTDGIALQTLEDGHVNCSEKTYQGMQAFTIQHNPQGRDYGRERPLCLNHGTTVYTKLSRLHGGTEDCEAAAKAMHALWKADSSLAGVLRKISGDEAGPPRAI</sequence>
<dbReference type="SUPFAM" id="SSF53098">
    <property type="entry name" value="Ribonuclease H-like"/>
    <property type="match status" value="1"/>
</dbReference>
<dbReference type="Gene3D" id="3.30.420.10">
    <property type="entry name" value="Ribonuclease H-like superfamily/Ribonuclease H"/>
    <property type="match status" value="1"/>
</dbReference>
<name>A0A423VLP1_9PEZI</name>
<dbReference type="OrthoDB" id="3548481at2759"/>
<feature type="region of interest" description="Disordered" evidence="1">
    <location>
        <begin position="26"/>
        <end position="48"/>
    </location>
</feature>
<protein>
    <submittedName>
        <fullName evidence="2">Uncharacterized protein</fullName>
    </submittedName>
</protein>
<reference evidence="2 3" key="1">
    <citation type="submission" date="2015-09" db="EMBL/GenBank/DDBJ databases">
        <title>Host preference determinants of Valsa canker pathogens revealed by comparative genomics.</title>
        <authorList>
            <person name="Yin Z."/>
            <person name="Huang L."/>
        </authorList>
    </citation>
    <scope>NUCLEOTIDE SEQUENCE [LARGE SCALE GENOMIC DNA]</scope>
    <source>
        <strain evidence="2 3">SXYLt</strain>
    </source>
</reference>
<dbReference type="GO" id="GO:0003676">
    <property type="term" value="F:nucleic acid binding"/>
    <property type="evidence" value="ECO:0007669"/>
    <property type="project" value="InterPro"/>
</dbReference>